<dbReference type="InterPro" id="IPR038692">
    <property type="entry name" value="Cthe_2751_sf"/>
</dbReference>
<accession>A0A9X2B344</accession>
<dbReference type="EMBL" id="JALIRP010000006">
    <property type="protein sequence ID" value="MCJ8013214.1"/>
    <property type="molecule type" value="Genomic_DNA"/>
</dbReference>
<sequence length="218" mass="25818">MFTRSELENIIVQGYPHISDLIPKLFEALDEYVWRCEPEANLLADFLFSIGKPLIPFMKEALISQKLFDVRHYLFSRFIFEWPFEFILELEEELNTISISNDYWNQYDLDAIKALVVNSVGNQIELLNLLKNKKKDAKLELLKYVEIEPQILDYFKFIDNSNGPVSINDFYHYFYKDIDSTSEEFLQRTSLIASADSYNDYAKYIKHIEHLLEERGIT</sequence>
<dbReference type="Proteomes" id="UP001139347">
    <property type="component" value="Unassembled WGS sequence"/>
</dbReference>
<keyword evidence="2" id="KW-1185">Reference proteome</keyword>
<evidence type="ECO:0000313" key="1">
    <source>
        <dbReference type="EMBL" id="MCJ8013214.1"/>
    </source>
</evidence>
<name>A0A9X2B344_9BACL</name>
<dbReference type="AlphaFoldDB" id="A0A9X2B344"/>
<organism evidence="1 2">
    <name type="scientific">Paenibacillus mangrovi</name>
    <dbReference type="NCBI Taxonomy" id="2931978"/>
    <lineage>
        <taxon>Bacteria</taxon>
        <taxon>Bacillati</taxon>
        <taxon>Bacillota</taxon>
        <taxon>Bacilli</taxon>
        <taxon>Bacillales</taxon>
        <taxon>Paenibacillaceae</taxon>
        <taxon>Paenibacillus</taxon>
    </lineage>
</organism>
<evidence type="ECO:0000313" key="2">
    <source>
        <dbReference type="Proteomes" id="UP001139347"/>
    </source>
</evidence>
<proteinExistence type="predicted"/>
<dbReference type="Gene3D" id="1.25.40.750">
    <property type="entry name" value="Domain of unknown function DUF5071"/>
    <property type="match status" value="1"/>
</dbReference>
<reference evidence="1" key="1">
    <citation type="submission" date="2022-04" db="EMBL/GenBank/DDBJ databases">
        <title>Paenibacillus mangrovi sp. nov., a novel endophytic bacterium isolated from bark of Kandelia candel.</title>
        <authorList>
            <person name="Tuo L."/>
        </authorList>
    </citation>
    <scope>NUCLEOTIDE SEQUENCE</scope>
    <source>
        <strain evidence="1">KQZ6P-2</strain>
    </source>
</reference>
<comment type="caution">
    <text evidence="1">The sequence shown here is derived from an EMBL/GenBank/DDBJ whole genome shotgun (WGS) entry which is preliminary data.</text>
</comment>
<gene>
    <name evidence="1" type="ORF">MUG84_15890</name>
</gene>
<protein>
    <submittedName>
        <fullName evidence="1">Uncharacterized protein</fullName>
    </submittedName>
</protein>
<dbReference type="RefSeq" id="WP_244726368.1">
    <property type="nucleotide sequence ID" value="NZ_JALIRP010000006.1"/>
</dbReference>